<dbReference type="InterPro" id="IPR011250">
    <property type="entry name" value="OMP/PagP_B-barrel"/>
</dbReference>
<dbReference type="EMBL" id="CP003283">
    <property type="protein sequence ID" value="AFL96937.1"/>
    <property type="molecule type" value="Genomic_DNA"/>
</dbReference>
<dbReference type="Pfam" id="PF13568">
    <property type="entry name" value="OMP_b-brl_2"/>
    <property type="match status" value="1"/>
</dbReference>
<evidence type="ECO:0000256" key="1">
    <source>
        <dbReference type="SAM" id="SignalP"/>
    </source>
</evidence>
<protein>
    <recommendedName>
        <fullName evidence="2">Outer membrane protein beta-barrel domain-containing protein</fullName>
    </recommendedName>
</protein>
<dbReference type="Gene3D" id="2.40.160.20">
    <property type="match status" value="1"/>
</dbReference>
<dbReference type="HOGENOM" id="CLU_082049_4_2_10"/>
<feature type="signal peptide" evidence="1">
    <location>
        <begin position="1"/>
        <end position="20"/>
    </location>
</feature>
<dbReference type="AlphaFoldDB" id="I3ZZ03"/>
<dbReference type="InterPro" id="IPR025665">
    <property type="entry name" value="Beta-barrel_OMP_2"/>
</dbReference>
<sequence length="202" mass="22766">MKNKFILSGILCLVFSMSFAQVISFLQDSKFGVKAGLDYSRIKNIHAESGSRLGLNAGVFAMIPVSYGDEFYIQPEINYAQKGEKNDVPGSKKEVYSLNYIDVPVLFKAYFSERDTDFFGLFGPQFSFLVSDKVKNPLNTESLDEKYNKFDFGLVGGLGFSYLRKWEVDARLSYGFIDAVTVKNQKETNNNVVASLSFSYVF</sequence>
<accession>I3ZZ03</accession>
<proteinExistence type="predicted"/>
<organism evidence="3 4">
    <name type="scientific">Ornithobacterium rhinotracheale (strain ATCC 51463 / DSM 15997 / CCUG 23171 / CIP 104009 / LMG 9086)</name>
    <dbReference type="NCBI Taxonomy" id="867902"/>
    <lineage>
        <taxon>Bacteria</taxon>
        <taxon>Pseudomonadati</taxon>
        <taxon>Bacteroidota</taxon>
        <taxon>Flavobacteriia</taxon>
        <taxon>Flavobacteriales</taxon>
        <taxon>Weeksellaceae</taxon>
        <taxon>Ornithobacterium</taxon>
    </lineage>
</organism>
<dbReference type="SUPFAM" id="SSF56925">
    <property type="entry name" value="OMPA-like"/>
    <property type="match status" value="1"/>
</dbReference>
<dbReference type="STRING" id="867902.Ornrh_0739"/>
<dbReference type="RefSeq" id="WP_014790538.1">
    <property type="nucleotide sequence ID" value="NC_018016.1"/>
</dbReference>
<evidence type="ECO:0000259" key="2">
    <source>
        <dbReference type="Pfam" id="PF13568"/>
    </source>
</evidence>
<keyword evidence="4" id="KW-1185">Reference proteome</keyword>
<reference evidence="3 4" key="1">
    <citation type="submission" date="2012-06" db="EMBL/GenBank/DDBJ databases">
        <title>The complete genome of Ornithobacterium rhinotracheale DSM 15997.</title>
        <authorList>
            <consortium name="US DOE Joint Genome Institute (JGI-PGF)"/>
            <person name="Lucas S."/>
            <person name="Copeland A."/>
            <person name="Lapidus A."/>
            <person name="Goodwin L."/>
            <person name="Pitluck S."/>
            <person name="Peters L."/>
            <person name="Mikhailova N."/>
            <person name="Teshima H."/>
            <person name="Kyrpides N."/>
            <person name="Mavromatis K."/>
            <person name="Pagani I."/>
            <person name="Ivanova N."/>
            <person name="Ovchinnikova G."/>
            <person name="Zeytun A."/>
            <person name="Detter J.C."/>
            <person name="Han C."/>
            <person name="Land M."/>
            <person name="Hauser L."/>
            <person name="Markowitz V."/>
            <person name="Cheng J.-F."/>
            <person name="Hugenholtz P."/>
            <person name="Woyke T."/>
            <person name="Wu D."/>
            <person name="Lang E."/>
            <person name="Kopitz M."/>
            <person name="Brambilla E."/>
            <person name="Klenk H.-P."/>
            <person name="Eisen J.A."/>
        </authorList>
    </citation>
    <scope>NUCLEOTIDE SEQUENCE [LARGE SCALE GENOMIC DNA]</scope>
    <source>
        <strain evidence="4">ATCC 51463 / DSM 15997 / CCUG 23171 / LMG 9086</strain>
    </source>
</reference>
<dbReference type="PATRIC" id="fig|867902.3.peg.719"/>
<evidence type="ECO:0000313" key="4">
    <source>
        <dbReference type="Proteomes" id="UP000006051"/>
    </source>
</evidence>
<dbReference type="eggNOG" id="COG3637">
    <property type="taxonomic scope" value="Bacteria"/>
</dbReference>
<name>I3ZZ03_ORNRL</name>
<dbReference type="GeneID" id="71569035"/>
<gene>
    <name evidence="3" type="ordered locus">Ornrh_0739</name>
</gene>
<keyword evidence="1" id="KW-0732">Signal</keyword>
<feature type="domain" description="Outer membrane protein beta-barrel" evidence="2">
    <location>
        <begin position="19"/>
        <end position="178"/>
    </location>
</feature>
<dbReference type="KEGG" id="orh:Ornrh_0739"/>
<evidence type="ECO:0000313" key="3">
    <source>
        <dbReference type="EMBL" id="AFL96937.1"/>
    </source>
</evidence>
<feature type="chain" id="PRO_5003684582" description="Outer membrane protein beta-barrel domain-containing protein" evidence="1">
    <location>
        <begin position="21"/>
        <end position="202"/>
    </location>
</feature>
<dbReference type="Proteomes" id="UP000006051">
    <property type="component" value="Chromosome"/>
</dbReference>